<dbReference type="RefSeq" id="WP_067860518.1">
    <property type="nucleotide sequence ID" value="NZ_CP011502.1"/>
</dbReference>
<reference evidence="1 2" key="1">
    <citation type="journal article" date="1991" name="Int. J. Syst. Bacteriol.">
        <title>Description of the erythromycin-producing bacterium Arthrobacter sp. strain NRRL B-3381 as Aeromicrobium erythreum gen. nov., sp. nov.</title>
        <authorList>
            <person name="Miller E.S."/>
            <person name="Woese C.R."/>
            <person name="Brenner S."/>
        </authorList>
    </citation>
    <scope>NUCLEOTIDE SEQUENCE [LARGE SCALE GENOMIC DNA]</scope>
    <source>
        <strain evidence="1 2">AR18</strain>
    </source>
</reference>
<accession>A0A0U3T5M7</accession>
<dbReference type="AlphaFoldDB" id="A0A0U3T5M7"/>
<dbReference type="Proteomes" id="UP000067689">
    <property type="component" value="Chromosome"/>
</dbReference>
<gene>
    <name evidence="1" type="ORF">AERYTH_15460</name>
</gene>
<protein>
    <submittedName>
        <fullName evidence="1">Uncharacterized protein</fullName>
    </submittedName>
</protein>
<name>A0A0U3T5M7_9ACTN</name>
<dbReference type="EMBL" id="CP011502">
    <property type="protein sequence ID" value="ALX05994.1"/>
    <property type="molecule type" value="Genomic_DNA"/>
</dbReference>
<sequence length="191" mass="19560">MGTPTTTQAGSTARRLVAAVAVLVALAGCGAAGGPRYDIPHDAASGGQTLRQAQAAVSSIPGLTIDVAGGEPPNIKGNTGYDVRVTVAPGYRIVDGPALVTFLVESAWSVRTGYLPNTYITVSVDTGDGPEFDVDAAAAEGGWVERGEPVPGQTSFSLVNVRTDDGSPARERLGDWPGDVPAFPRGVTARR</sequence>
<keyword evidence="2" id="KW-1185">Reference proteome</keyword>
<dbReference type="OrthoDB" id="5063985at2"/>
<evidence type="ECO:0000313" key="2">
    <source>
        <dbReference type="Proteomes" id="UP000067689"/>
    </source>
</evidence>
<organism evidence="1 2">
    <name type="scientific">Aeromicrobium erythreum</name>
    <dbReference type="NCBI Taxonomy" id="2041"/>
    <lineage>
        <taxon>Bacteria</taxon>
        <taxon>Bacillati</taxon>
        <taxon>Actinomycetota</taxon>
        <taxon>Actinomycetes</taxon>
        <taxon>Propionibacteriales</taxon>
        <taxon>Nocardioidaceae</taxon>
        <taxon>Aeromicrobium</taxon>
    </lineage>
</organism>
<evidence type="ECO:0000313" key="1">
    <source>
        <dbReference type="EMBL" id="ALX05994.1"/>
    </source>
</evidence>
<dbReference type="KEGG" id="aer:AERYTH_15460"/>
<dbReference type="PATRIC" id="fig|2041.4.peg.3228"/>
<proteinExistence type="predicted"/>